<organism evidence="1 2">
    <name type="scientific">Mucuna pruriens</name>
    <name type="common">Velvet bean</name>
    <name type="synonym">Dolichos pruriens</name>
    <dbReference type="NCBI Taxonomy" id="157652"/>
    <lineage>
        <taxon>Eukaryota</taxon>
        <taxon>Viridiplantae</taxon>
        <taxon>Streptophyta</taxon>
        <taxon>Embryophyta</taxon>
        <taxon>Tracheophyta</taxon>
        <taxon>Spermatophyta</taxon>
        <taxon>Magnoliopsida</taxon>
        <taxon>eudicotyledons</taxon>
        <taxon>Gunneridae</taxon>
        <taxon>Pentapetalae</taxon>
        <taxon>rosids</taxon>
        <taxon>fabids</taxon>
        <taxon>Fabales</taxon>
        <taxon>Fabaceae</taxon>
        <taxon>Papilionoideae</taxon>
        <taxon>50 kb inversion clade</taxon>
        <taxon>NPAAA clade</taxon>
        <taxon>indigoferoid/millettioid clade</taxon>
        <taxon>Phaseoleae</taxon>
        <taxon>Mucuna</taxon>
    </lineage>
</organism>
<evidence type="ECO:0000313" key="2">
    <source>
        <dbReference type="Proteomes" id="UP000257109"/>
    </source>
</evidence>
<protein>
    <submittedName>
        <fullName evidence="1">Uncharacterized protein</fullName>
    </submittedName>
</protein>
<dbReference type="AlphaFoldDB" id="A0A371H2P8"/>
<sequence>MGTQNYVSDSIGDVSLPDCLRENLSSPVKQCNLAYDQAEKQRKLKLQELEELRLEAYKNSRIYKKKGQARKEFQVDQKMLVFKYRLKLIAVELKDENTKNTFQINGHQIKCFHEGLASTVGEMESISLMEPAPLVFYSNKIVQPSLCQLWFHLGRTRTDFNFEWISFKCGGCGIPKVSNSREHLGGKKVVRMDLHGPMRPHWNNTRPNLDYHEKGDSKLTLLELVLDFPKTSPNWIQELSSR</sequence>
<name>A0A371H2P8_MUCPR</name>
<comment type="caution">
    <text evidence="1">The sequence shown here is derived from an EMBL/GenBank/DDBJ whole genome shotgun (WGS) entry which is preliminary data.</text>
</comment>
<dbReference type="Proteomes" id="UP000257109">
    <property type="component" value="Unassembled WGS sequence"/>
</dbReference>
<feature type="non-terminal residue" evidence="1">
    <location>
        <position position="1"/>
    </location>
</feature>
<evidence type="ECO:0000313" key="1">
    <source>
        <dbReference type="EMBL" id="RDX97069.1"/>
    </source>
</evidence>
<dbReference type="OrthoDB" id="1723222at2759"/>
<accession>A0A371H2P8</accession>
<proteinExistence type="predicted"/>
<keyword evidence="2" id="KW-1185">Reference proteome</keyword>
<gene>
    <name evidence="1" type="ORF">CR513_20196</name>
</gene>
<dbReference type="EMBL" id="QJKJ01003742">
    <property type="protein sequence ID" value="RDX97069.1"/>
    <property type="molecule type" value="Genomic_DNA"/>
</dbReference>
<reference evidence="1" key="1">
    <citation type="submission" date="2018-05" db="EMBL/GenBank/DDBJ databases">
        <title>Draft genome of Mucuna pruriens seed.</title>
        <authorList>
            <person name="Nnadi N.E."/>
            <person name="Vos R."/>
            <person name="Hasami M.H."/>
            <person name="Devisetty U.K."/>
            <person name="Aguiy J.C."/>
        </authorList>
    </citation>
    <scope>NUCLEOTIDE SEQUENCE [LARGE SCALE GENOMIC DNA]</scope>
    <source>
        <strain evidence="1">JCA_2017</strain>
    </source>
</reference>